<evidence type="ECO:0000259" key="12">
    <source>
        <dbReference type="PROSITE" id="PS51163"/>
    </source>
</evidence>
<dbReference type="InterPro" id="IPR006070">
    <property type="entry name" value="Sua5-like_dom"/>
</dbReference>
<evidence type="ECO:0000256" key="9">
    <source>
        <dbReference type="ARBA" id="ARBA00022840"/>
    </source>
</evidence>
<organism evidence="13 14">
    <name type="scientific">Candidatus Portnoybacteria bacterium CG11_big_fil_rev_8_21_14_0_20_44_10</name>
    <dbReference type="NCBI Taxonomy" id="1974818"/>
    <lineage>
        <taxon>Bacteria</taxon>
        <taxon>Candidatus Portnoyibacteriota</taxon>
    </lineage>
</organism>
<evidence type="ECO:0000256" key="6">
    <source>
        <dbReference type="ARBA" id="ARBA00022694"/>
    </source>
</evidence>
<evidence type="ECO:0000256" key="7">
    <source>
        <dbReference type="ARBA" id="ARBA00022695"/>
    </source>
</evidence>
<dbReference type="NCBIfam" id="TIGR00057">
    <property type="entry name" value="L-threonylcarbamoyladenylate synthase"/>
    <property type="match status" value="1"/>
</dbReference>
<evidence type="ECO:0000256" key="8">
    <source>
        <dbReference type="ARBA" id="ARBA00022741"/>
    </source>
</evidence>
<evidence type="ECO:0000256" key="11">
    <source>
        <dbReference type="ARBA" id="ARBA00048366"/>
    </source>
</evidence>
<dbReference type="GO" id="GO:0005524">
    <property type="term" value="F:ATP binding"/>
    <property type="evidence" value="ECO:0007669"/>
    <property type="project" value="UniProtKB-KW"/>
</dbReference>
<name>A0A2H0KRM7_9BACT</name>
<dbReference type="Gene3D" id="3.90.870.10">
    <property type="entry name" value="DHBP synthase"/>
    <property type="match status" value="1"/>
</dbReference>
<sequence>MKILKINPENLRGSLGAISEAVNTIRRGGTVVYPTDTVYGLGADATNEKAIQCVFGIKKRPAIKPVPLLVSDLEMVERLAFLNKKIEETLLAVWPGSITVLLQKKFNLPESVTAGLKTIGLRIPDYKITHYLVVQCGCPITATSANISGQPPSNKIEEVLSQFKNMPHTPDLVLDAGDLRFSEPSIILDLSNGKPTVTRVGPVNKDKLFEIIGV</sequence>
<keyword evidence="5" id="KW-0808">Transferase</keyword>
<evidence type="ECO:0000256" key="1">
    <source>
        <dbReference type="ARBA" id="ARBA00004496"/>
    </source>
</evidence>
<dbReference type="AlphaFoldDB" id="A0A2H0KRM7"/>
<keyword evidence="7" id="KW-0548">Nucleotidyltransferase</keyword>
<dbReference type="GO" id="GO:0006450">
    <property type="term" value="P:regulation of translational fidelity"/>
    <property type="evidence" value="ECO:0007669"/>
    <property type="project" value="TreeGrafter"/>
</dbReference>
<dbReference type="InterPro" id="IPR017945">
    <property type="entry name" value="DHBP_synth_RibB-like_a/b_dom"/>
</dbReference>
<dbReference type="PROSITE" id="PS51163">
    <property type="entry name" value="YRDC"/>
    <property type="match status" value="1"/>
</dbReference>
<dbReference type="Proteomes" id="UP000231550">
    <property type="component" value="Unassembled WGS sequence"/>
</dbReference>
<dbReference type="EC" id="2.7.7.87" evidence="3"/>
<dbReference type="GO" id="GO:0008033">
    <property type="term" value="P:tRNA processing"/>
    <property type="evidence" value="ECO:0007669"/>
    <property type="project" value="UniProtKB-KW"/>
</dbReference>
<keyword evidence="8" id="KW-0547">Nucleotide-binding</keyword>
<dbReference type="SUPFAM" id="SSF55821">
    <property type="entry name" value="YrdC/RibB"/>
    <property type="match status" value="1"/>
</dbReference>
<proteinExistence type="inferred from homology"/>
<evidence type="ECO:0000313" key="13">
    <source>
        <dbReference type="EMBL" id="PIQ74813.1"/>
    </source>
</evidence>
<evidence type="ECO:0000313" key="14">
    <source>
        <dbReference type="Proteomes" id="UP000231550"/>
    </source>
</evidence>
<dbReference type="GO" id="GO:0000049">
    <property type="term" value="F:tRNA binding"/>
    <property type="evidence" value="ECO:0007669"/>
    <property type="project" value="TreeGrafter"/>
</dbReference>
<dbReference type="GO" id="GO:0005737">
    <property type="term" value="C:cytoplasm"/>
    <property type="evidence" value="ECO:0007669"/>
    <property type="project" value="UniProtKB-SubCell"/>
</dbReference>
<comment type="subcellular location">
    <subcellularLocation>
        <location evidence="1">Cytoplasm</location>
    </subcellularLocation>
</comment>
<protein>
    <recommendedName>
        <fullName evidence="10">L-threonylcarbamoyladenylate synthase</fullName>
        <ecNumber evidence="3">2.7.7.87</ecNumber>
    </recommendedName>
    <alternativeName>
        <fullName evidence="10">L-threonylcarbamoyladenylate synthase</fullName>
    </alternativeName>
</protein>
<gene>
    <name evidence="13" type="ORF">COV85_00030</name>
</gene>
<dbReference type="PANTHER" id="PTHR17490:SF16">
    <property type="entry name" value="THREONYLCARBAMOYL-AMP SYNTHASE"/>
    <property type="match status" value="1"/>
</dbReference>
<comment type="catalytic activity">
    <reaction evidence="11">
        <text>L-threonine + hydrogencarbonate + ATP = L-threonylcarbamoyladenylate + diphosphate + H2O</text>
        <dbReference type="Rhea" id="RHEA:36407"/>
        <dbReference type="ChEBI" id="CHEBI:15377"/>
        <dbReference type="ChEBI" id="CHEBI:17544"/>
        <dbReference type="ChEBI" id="CHEBI:30616"/>
        <dbReference type="ChEBI" id="CHEBI:33019"/>
        <dbReference type="ChEBI" id="CHEBI:57926"/>
        <dbReference type="ChEBI" id="CHEBI:73682"/>
        <dbReference type="EC" id="2.7.7.87"/>
    </reaction>
</comment>
<dbReference type="EMBL" id="PCVN01000001">
    <property type="protein sequence ID" value="PIQ74813.1"/>
    <property type="molecule type" value="Genomic_DNA"/>
</dbReference>
<evidence type="ECO:0000256" key="10">
    <source>
        <dbReference type="ARBA" id="ARBA00029774"/>
    </source>
</evidence>
<keyword evidence="9" id="KW-0067">ATP-binding</keyword>
<dbReference type="GO" id="GO:0003725">
    <property type="term" value="F:double-stranded RNA binding"/>
    <property type="evidence" value="ECO:0007669"/>
    <property type="project" value="InterPro"/>
</dbReference>
<evidence type="ECO:0000256" key="4">
    <source>
        <dbReference type="ARBA" id="ARBA00022490"/>
    </source>
</evidence>
<dbReference type="PANTHER" id="PTHR17490">
    <property type="entry name" value="SUA5"/>
    <property type="match status" value="1"/>
</dbReference>
<evidence type="ECO:0000256" key="5">
    <source>
        <dbReference type="ARBA" id="ARBA00022679"/>
    </source>
</evidence>
<dbReference type="InterPro" id="IPR050156">
    <property type="entry name" value="TC-AMP_synthase_SUA5"/>
</dbReference>
<comment type="caution">
    <text evidence="13">The sequence shown here is derived from an EMBL/GenBank/DDBJ whole genome shotgun (WGS) entry which is preliminary data.</text>
</comment>
<evidence type="ECO:0000256" key="2">
    <source>
        <dbReference type="ARBA" id="ARBA00007663"/>
    </source>
</evidence>
<keyword evidence="4" id="KW-0963">Cytoplasm</keyword>
<dbReference type="Pfam" id="PF01300">
    <property type="entry name" value="Sua5_yciO_yrdC"/>
    <property type="match status" value="1"/>
</dbReference>
<comment type="similarity">
    <text evidence="2">Belongs to the SUA5 family.</text>
</comment>
<accession>A0A2H0KRM7</accession>
<feature type="domain" description="YrdC-like" evidence="12">
    <location>
        <begin position="15"/>
        <end position="203"/>
    </location>
</feature>
<dbReference type="GO" id="GO:0061710">
    <property type="term" value="F:L-threonylcarbamoyladenylate synthase"/>
    <property type="evidence" value="ECO:0007669"/>
    <property type="project" value="UniProtKB-EC"/>
</dbReference>
<reference evidence="13 14" key="1">
    <citation type="submission" date="2017-09" db="EMBL/GenBank/DDBJ databases">
        <title>Depth-based differentiation of microbial function through sediment-hosted aquifers and enrichment of novel symbionts in the deep terrestrial subsurface.</title>
        <authorList>
            <person name="Probst A.J."/>
            <person name="Ladd B."/>
            <person name="Jarett J.K."/>
            <person name="Geller-Mcgrath D.E."/>
            <person name="Sieber C.M."/>
            <person name="Emerson J.B."/>
            <person name="Anantharaman K."/>
            <person name="Thomas B.C."/>
            <person name="Malmstrom R."/>
            <person name="Stieglmeier M."/>
            <person name="Klingl A."/>
            <person name="Woyke T."/>
            <person name="Ryan C.M."/>
            <person name="Banfield J.F."/>
        </authorList>
    </citation>
    <scope>NUCLEOTIDE SEQUENCE [LARGE SCALE GENOMIC DNA]</scope>
    <source>
        <strain evidence="13">CG11_big_fil_rev_8_21_14_0_20_44_10</strain>
    </source>
</reference>
<evidence type="ECO:0000256" key="3">
    <source>
        <dbReference type="ARBA" id="ARBA00012584"/>
    </source>
</evidence>
<keyword evidence="6" id="KW-0819">tRNA processing</keyword>